<proteinExistence type="predicted"/>
<evidence type="ECO:0000313" key="3">
    <source>
        <dbReference type="Proteomes" id="UP000006468"/>
    </source>
</evidence>
<gene>
    <name evidence="2" type="ORF">GXY_14013</name>
</gene>
<dbReference type="EMBL" id="ADTV01000055">
    <property type="protein sequence ID" value="EFG83270.1"/>
    <property type="molecule type" value="Genomic_DNA"/>
</dbReference>
<dbReference type="HOGENOM" id="CLU_2990788_0_0_5"/>
<comment type="caution">
    <text evidence="2">The sequence shown here is derived from an EMBL/GenBank/DDBJ whole genome shotgun (WGS) entry which is preliminary data.</text>
</comment>
<name>D5QI22_NOVHA</name>
<evidence type="ECO:0000256" key="1">
    <source>
        <dbReference type="SAM" id="MobiDB-lite"/>
    </source>
</evidence>
<organism evidence="2 3">
    <name type="scientific">Novacetimonas hansenii ATCC 23769</name>
    <dbReference type="NCBI Taxonomy" id="714995"/>
    <lineage>
        <taxon>Bacteria</taxon>
        <taxon>Pseudomonadati</taxon>
        <taxon>Pseudomonadota</taxon>
        <taxon>Alphaproteobacteria</taxon>
        <taxon>Acetobacterales</taxon>
        <taxon>Acetobacteraceae</taxon>
        <taxon>Novacetimonas</taxon>
    </lineage>
</organism>
<dbReference type="AlphaFoldDB" id="D5QI22"/>
<sequence length="57" mass="6113">MCFRTCFVGDGGMRGDACQRTHIGGCMPGNDAAPRAARDMHRTAPVRAAIPHGRMAR</sequence>
<reference evidence="2 3" key="1">
    <citation type="journal article" date="2010" name="J. Bacteriol.">
        <title>Genome sequence of a cellulose-producing bacterium, Gluconacetobacter hansenii ATCC 23769.</title>
        <authorList>
            <person name="Iyer P.R."/>
            <person name="Geib S.M."/>
            <person name="Catchmark J."/>
            <person name="Kao T.H."/>
            <person name="Tien M."/>
        </authorList>
    </citation>
    <scope>NUCLEOTIDE SEQUENCE [LARGE SCALE GENOMIC DNA]</scope>
    <source>
        <strain evidence="2 3">ATCC 23769</strain>
    </source>
</reference>
<dbReference type="Proteomes" id="UP000006468">
    <property type="component" value="Chromosome"/>
</dbReference>
<protein>
    <submittedName>
        <fullName evidence="2">Uncharacterized protein</fullName>
    </submittedName>
</protein>
<evidence type="ECO:0000313" key="2">
    <source>
        <dbReference type="EMBL" id="EFG83270.1"/>
    </source>
</evidence>
<feature type="region of interest" description="Disordered" evidence="1">
    <location>
        <begin position="34"/>
        <end position="57"/>
    </location>
</feature>
<accession>D5QI22</accession>